<evidence type="ECO:0000313" key="4">
    <source>
        <dbReference type="Proteomes" id="UP001359559"/>
    </source>
</evidence>
<keyword evidence="2" id="KW-0812">Transmembrane</keyword>
<sequence>MAKGPRQRRFSSHTVLGRGESNRKRETDRERAVSCEQRNDSDCRKEASLCVVSIKRENAFLRKLLHHNRKNHNNDDNNPFEKPKRHTIFSFFYHFFSFWCVIINFCF</sequence>
<evidence type="ECO:0000256" key="2">
    <source>
        <dbReference type="SAM" id="Phobius"/>
    </source>
</evidence>
<evidence type="ECO:0000313" key="3">
    <source>
        <dbReference type="EMBL" id="KAK7265472.1"/>
    </source>
</evidence>
<keyword evidence="2" id="KW-1133">Transmembrane helix</keyword>
<comment type="caution">
    <text evidence="3">The sequence shown here is derived from an EMBL/GenBank/DDBJ whole genome shotgun (WGS) entry which is preliminary data.</text>
</comment>
<dbReference type="EMBL" id="JAYKXN010000008">
    <property type="protein sequence ID" value="KAK7265472.1"/>
    <property type="molecule type" value="Genomic_DNA"/>
</dbReference>
<keyword evidence="2" id="KW-0472">Membrane</keyword>
<gene>
    <name evidence="3" type="ORF">RJT34_33092</name>
</gene>
<dbReference type="Proteomes" id="UP001359559">
    <property type="component" value="Unassembled WGS sequence"/>
</dbReference>
<keyword evidence="4" id="KW-1185">Reference proteome</keyword>
<dbReference type="AlphaFoldDB" id="A0AAN9EX70"/>
<protein>
    <recommendedName>
        <fullName evidence="5">Transmembrane protein</fullName>
    </recommendedName>
</protein>
<feature type="region of interest" description="Disordered" evidence="1">
    <location>
        <begin position="1"/>
        <end position="33"/>
    </location>
</feature>
<evidence type="ECO:0008006" key="5">
    <source>
        <dbReference type="Google" id="ProtNLM"/>
    </source>
</evidence>
<feature type="compositionally biased region" description="Basic residues" evidence="1">
    <location>
        <begin position="1"/>
        <end position="11"/>
    </location>
</feature>
<evidence type="ECO:0000256" key="1">
    <source>
        <dbReference type="SAM" id="MobiDB-lite"/>
    </source>
</evidence>
<reference evidence="3 4" key="1">
    <citation type="submission" date="2024-01" db="EMBL/GenBank/DDBJ databases">
        <title>The genomes of 5 underutilized Papilionoideae crops provide insights into root nodulation and disease resistance.</title>
        <authorList>
            <person name="Yuan L."/>
        </authorList>
    </citation>
    <scope>NUCLEOTIDE SEQUENCE [LARGE SCALE GENOMIC DNA]</scope>
    <source>
        <strain evidence="3">LY-2023</strain>
        <tissue evidence="3">Leaf</tissue>
    </source>
</reference>
<feature type="transmembrane region" description="Helical" evidence="2">
    <location>
        <begin position="88"/>
        <end position="105"/>
    </location>
</feature>
<accession>A0AAN9EX70</accession>
<organism evidence="3 4">
    <name type="scientific">Clitoria ternatea</name>
    <name type="common">Butterfly pea</name>
    <dbReference type="NCBI Taxonomy" id="43366"/>
    <lineage>
        <taxon>Eukaryota</taxon>
        <taxon>Viridiplantae</taxon>
        <taxon>Streptophyta</taxon>
        <taxon>Embryophyta</taxon>
        <taxon>Tracheophyta</taxon>
        <taxon>Spermatophyta</taxon>
        <taxon>Magnoliopsida</taxon>
        <taxon>eudicotyledons</taxon>
        <taxon>Gunneridae</taxon>
        <taxon>Pentapetalae</taxon>
        <taxon>rosids</taxon>
        <taxon>fabids</taxon>
        <taxon>Fabales</taxon>
        <taxon>Fabaceae</taxon>
        <taxon>Papilionoideae</taxon>
        <taxon>50 kb inversion clade</taxon>
        <taxon>NPAAA clade</taxon>
        <taxon>indigoferoid/millettioid clade</taxon>
        <taxon>Phaseoleae</taxon>
        <taxon>Clitoria</taxon>
    </lineage>
</organism>
<proteinExistence type="predicted"/>
<feature type="compositionally biased region" description="Basic and acidic residues" evidence="1">
    <location>
        <begin position="20"/>
        <end position="33"/>
    </location>
</feature>
<name>A0AAN9EX70_CLITE</name>